<dbReference type="InterPro" id="IPR013783">
    <property type="entry name" value="Ig-like_fold"/>
</dbReference>
<dbReference type="InterPro" id="IPR003599">
    <property type="entry name" value="Ig_sub"/>
</dbReference>
<dbReference type="KEGG" id="cvn:111124682"/>
<feature type="domain" description="Ig-like" evidence="8">
    <location>
        <begin position="324"/>
        <end position="408"/>
    </location>
</feature>
<dbReference type="InterPro" id="IPR003598">
    <property type="entry name" value="Ig_sub2"/>
</dbReference>
<dbReference type="AlphaFoldDB" id="A0A8B8D794"/>
<dbReference type="GeneID" id="111124682"/>
<dbReference type="InterPro" id="IPR051275">
    <property type="entry name" value="Cell_adhesion_signaling"/>
</dbReference>
<dbReference type="InterPro" id="IPR013162">
    <property type="entry name" value="CD80_C2-set"/>
</dbReference>
<keyword evidence="3 7" id="KW-0472">Membrane</keyword>
<feature type="transmembrane region" description="Helical" evidence="7">
    <location>
        <begin position="795"/>
        <end position="818"/>
    </location>
</feature>
<comment type="subcellular location">
    <subcellularLocation>
        <location evidence="1">Membrane</location>
        <topology evidence="1">Single-pass type I membrane protein</topology>
    </subcellularLocation>
</comment>
<dbReference type="SUPFAM" id="SSF48726">
    <property type="entry name" value="Immunoglobulin"/>
    <property type="match status" value="5"/>
</dbReference>
<evidence type="ECO:0000256" key="4">
    <source>
        <dbReference type="ARBA" id="ARBA00023157"/>
    </source>
</evidence>
<dbReference type="GO" id="GO:0005886">
    <property type="term" value="C:plasma membrane"/>
    <property type="evidence" value="ECO:0007669"/>
    <property type="project" value="TreeGrafter"/>
</dbReference>
<evidence type="ECO:0000256" key="5">
    <source>
        <dbReference type="ARBA" id="ARBA00023180"/>
    </source>
</evidence>
<dbReference type="SUPFAM" id="SSF49265">
    <property type="entry name" value="Fibronectin type III"/>
    <property type="match status" value="1"/>
</dbReference>
<dbReference type="Proteomes" id="UP000694844">
    <property type="component" value="Chromosome 3"/>
</dbReference>
<keyword evidence="4" id="KW-1015">Disulfide bond</keyword>
<dbReference type="PROSITE" id="PS50835">
    <property type="entry name" value="IG_LIKE"/>
    <property type="match status" value="4"/>
</dbReference>
<keyword evidence="6" id="KW-0393">Immunoglobulin domain</keyword>
<keyword evidence="10" id="KW-1185">Reference proteome</keyword>
<feature type="domain" description="Ig-like" evidence="8">
    <location>
        <begin position="234"/>
        <end position="318"/>
    </location>
</feature>
<dbReference type="Pfam" id="PF07679">
    <property type="entry name" value="I-set"/>
    <property type="match status" value="1"/>
</dbReference>
<keyword evidence="5" id="KW-0325">Glycoprotein</keyword>
<proteinExistence type="predicted"/>
<dbReference type="OrthoDB" id="10028801at2759"/>
<dbReference type="Pfam" id="PF08205">
    <property type="entry name" value="C2-set_2"/>
    <property type="match status" value="1"/>
</dbReference>
<dbReference type="InterPro" id="IPR003961">
    <property type="entry name" value="FN3_dom"/>
</dbReference>
<dbReference type="InterPro" id="IPR036116">
    <property type="entry name" value="FN3_sf"/>
</dbReference>
<dbReference type="PROSITE" id="PS50853">
    <property type="entry name" value="FN3"/>
    <property type="match status" value="1"/>
</dbReference>
<dbReference type="Pfam" id="PF13927">
    <property type="entry name" value="Ig_3"/>
    <property type="match status" value="3"/>
</dbReference>
<keyword evidence="2" id="KW-0677">Repeat</keyword>
<gene>
    <name evidence="11" type="primary">LOC111124682</name>
</gene>
<dbReference type="PANTHER" id="PTHR11640">
    <property type="entry name" value="NEPHRIN"/>
    <property type="match status" value="1"/>
</dbReference>
<organism evidence="10 11">
    <name type="scientific">Crassostrea virginica</name>
    <name type="common">Eastern oyster</name>
    <dbReference type="NCBI Taxonomy" id="6565"/>
    <lineage>
        <taxon>Eukaryota</taxon>
        <taxon>Metazoa</taxon>
        <taxon>Spiralia</taxon>
        <taxon>Lophotrochozoa</taxon>
        <taxon>Mollusca</taxon>
        <taxon>Bivalvia</taxon>
        <taxon>Autobranchia</taxon>
        <taxon>Pteriomorphia</taxon>
        <taxon>Ostreida</taxon>
        <taxon>Ostreoidea</taxon>
        <taxon>Ostreidae</taxon>
        <taxon>Crassostrea</taxon>
    </lineage>
</organism>
<evidence type="ECO:0000256" key="1">
    <source>
        <dbReference type="ARBA" id="ARBA00004479"/>
    </source>
</evidence>
<feature type="domain" description="Ig-like" evidence="8">
    <location>
        <begin position="131"/>
        <end position="229"/>
    </location>
</feature>
<evidence type="ECO:0000259" key="9">
    <source>
        <dbReference type="PROSITE" id="PS50853"/>
    </source>
</evidence>
<feature type="domain" description="Ig-like" evidence="8">
    <location>
        <begin position="414"/>
        <end position="497"/>
    </location>
</feature>
<reference evidence="11" key="1">
    <citation type="submission" date="2025-08" db="UniProtKB">
        <authorList>
            <consortium name="RefSeq"/>
        </authorList>
    </citation>
    <scope>IDENTIFICATION</scope>
    <source>
        <tissue evidence="11">Whole sample</tissue>
    </source>
</reference>
<dbReference type="InterPro" id="IPR007110">
    <property type="entry name" value="Ig-like_dom"/>
</dbReference>
<dbReference type="GO" id="GO:0050839">
    <property type="term" value="F:cell adhesion molecule binding"/>
    <property type="evidence" value="ECO:0007669"/>
    <property type="project" value="TreeGrafter"/>
</dbReference>
<feature type="domain" description="Fibronectin type-III" evidence="9">
    <location>
        <begin position="693"/>
        <end position="789"/>
    </location>
</feature>
<dbReference type="InterPro" id="IPR013098">
    <property type="entry name" value="Ig_I-set"/>
</dbReference>
<keyword evidence="7" id="KW-0812">Transmembrane</keyword>
<dbReference type="InterPro" id="IPR036179">
    <property type="entry name" value="Ig-like_dom_sf"/>
</dbReference>
<dbReference type="GO" id="GO:0005911">
    <property type="term" value="C:cell-cell junction"/>
    <property type="evidence" value="ECO:0007669"/>
    <property type="project" value="TreeGrafter"/>
</dbReference>
<evidence type="ECO:0000313" key="11">
    <source>
        <dbReference type="RefSeq" id="XP_022323490.1"/>
    </source>
</evidence>
<dbReference type="SMART" id="SM00408">
    <property type="entry name" value="IGc2"/>
    <property type="match status" value="3"/>
</dbReference>
<protein>
    <submittedName>
        <fullName evidence="11">Hemicentin-1-like isoform X1</fullName>
    </submittedName>
</protein>
<sequence length="910" mass="99994">MNFGFFQPIFHGLLCSLGIAYTTGSIILTVTPSNEVAVNQRMTLLCEFDSNPIVAQFNIISRLSSFCQLEGTGGTCLTTDCSIGDNASCPSNTRYSLQVTVPQSWNGETVFCQSAVSSEKSNNITFRVTVPVSSVTLLPEQPITMIAEQQMNLNCTTSACNPSANIQWLMSSENITSHSSSKITPDGGLFRTVSSLNFTVKKQDNQKQVFCRASNIPSYNVTSSKQTLHVLYKPEVKSISSSPYAVIEGQTATLGCTLINANPNTGITWRWIKTDSPSTNLHTGPNYTISNIQRGSLGSFNCTASNAVGTSEPATTVIYVLYKPEVMSSSSSPYAVNEGQTATLVCTLINANPNTGITWRWIKTDSPSTVLHTGPNYTIPNIQRGRSGSYSCTATNTVGTSEPATTVIDVLYKPDVMSITLSPYSVIEGQTATLVCTLISANPNTGITWRWIKTDSPSTVLHTGPTYTIPNIQRGRSGSYNCTATNTVGTSEAATIYVDVLYKPSIEERDVMIVNETERVVLTRTISSNPLSDVSWFNRTQLLVSETFPTSNTSRSVTTMFTIHNARCTDTKNFTVVASNALQENITSRVELIVNCKPMPDINNITLGVLEDTGFAFSTTVIAYPKPHYVVLFGKCTNNNRVWDSVTVNAVNNFTVYLNKTTVKQADYGTYHLNITNSFGASTIYVNVVPQRKPDSPRIGKVSCNVNSAKIEWISSFNGGNSQTFFALGLIAQEEVTRSEAIKDRGENKIHNTELLNLQPSTKYVFYVVSKNKLGNSSSNQMECKTLEDINDQTAVVAGSVGGTLTLGILMFITVFLIHRRYTFRCSISFEKRNRNNMDKTNQEASHYTSMAEPEQSERNMYDELTSSSNVNQYEAVLMKGQEENTQMYEKLQHINDNKIEDQDLGRTSC</sequence>
<dbReference type="RefSeq" id="XP_022323490.1">
    <property type="nucleotide sequence ID" value="XM_022467782.1"/>
</dbReference>
<keyword evidence="7" id="KW-1133">Transmembrane helix</keyword>
<dbReference type="GO" id="GO:0098609">
    <property type="term" value="P:cell-cell adhesion"/>
    <property type="evidence" value="ECO:0007669"/>
    <property type="project" value="TreeGrafter"/>
</dbReference>
<evidence type="ECO:0000256" key="2">
    <source>
        <dbReference type="ARBA" id="ARBA00022737"/>
    </source>
</evidence>
<evidence type="ECO:0000256" key="3">
    <source>
        <dbReference type="ARBA" id="ARBA00023136"/>
    </source>
</evidence>
<name>A0A8B8D794_CRAVI</name>
<dbReference type="Gene3D" id="2.60.40.10">
    <property type="entry name" value="Immunoglobulins"/>
    <property type="match status" value="6"/>
</dbReference>
<accession>A0A8B8D794</accession>
<evidence type="ECO:0000313" key="10">
    <source>
        <dbReference type="Proteomes" id="UP000694844"/>
    </source>
</evidence>
<evidence type="ECO:0000256" key="7">
    <source>
        <dbReference type="SAM" id="Phobius"/>
    </source>
</evidence>
<dbReference type="SMART" id="SM00409">
    <property type="entry name" value="IG"/>
    <property type="match status" value="5"/>
</dbReference>
<evidence type="ECO:0000256" key="6">
    <source>
        <dbReference type="ARBA" id="ARBA00023319"/>
    </source>
</evidence>
<evidence type="ECO:0000259" key="8">
    <source>
        <dbReference type="PROSITE" id="PS50835"/>
    </source>
</evidence>